<dbReference type="AlphaFoldDB" id="A0A699T5F6"/>
<sequence length="109" mass="12139">MESIFTTGSSFVTPKPSPKSTMNPSIMTTTTTASQPPTPPTLIPSDILQTLLTFDSVFRFKDRVKSLEVNFSEFMRTNQSPEAVSNIPGIVHQYMHQEMTEAVREAVQT</sequence>
<proteinExistence type="predicted"/>
<feature type="region of interest" description="Disordered" evidence="1">
    <location>
        <begin position="1"/>
        <end position="40"/>
    </location>
</feature>
<organism evidence="2">
    <name type="scientific">Tanacetum cinerariifolium</name>
    <name type="common">Dalmatian daisy</name>
    <name type="synonym">Chrysanthemum cinerariifolium</name>
    <dbReference type="NCBI Taxonomy" id="118510"/>
    <lineage>
        <taxon>Eukaryota</taxon>
        <taxon>Viridiplantae</taxon>
        <taxon>Streptophyta</taxon>
        <taxon>Embryophyta</taxon>
        <taxon>Tracheophyta</taxon>
        <taxon>Spermatophyta</taxon>
        <taxon>Magnoliopsida</taxon>
        <taxon>eudicotyledons</taxon>
        <taxon>Gunneridae</taxon>
        <taxon>Pentapetalae</taxon>
        <taxon>asterids</taxon>
        <taxon>campanulids</taxon>
        <taxon>Asterales</taxon>
        <taxon>Asteraceae</taxon>
        <taxon>Asteroideae</taxon>
        <taxon>Anthemideae</taxon>
        <taxon>Anthemidinae</taxon>
        <taxon>Tanacetum</taxon>
    </lineage>
</organism>
<gene>
    <name evidence="2" type="ORF">Tci_877611</name>
</gene>
<evidence type="ECO:0000256" key="1">
    <source>
        <dbReference type="SAM" id="MobiDB-lite"/>
    </source>
</evidence>
<feature type="compositionally biased region" description="Polar residues" evidence="1">
    <location>
        <begin position="1"/>
        <end position="12"/>
    </location>
</feature>
<comment type="caution">
    <text evidence="2">The sequence shown here is derived from an EMBL/GenBank/DDBJ whole genome shotgun (WGS) entry which is preliminary data.</text>
</comment>
<accession>A0A699T5F6</accession>
<feature type="compositionally biased region" description="Low complexity" evidence="1">
    <location>
        <begin position="20"/>
        <end position="35"/>
    </location>
</feature>
<name>A0A699T5F6_TANCI</name>
<protein>
    <submittedName>
        <fullName evidence="2">Uncharacterized protein</fullName>
    </submittedName>
</protein>
<reference evidence="2" key="1">
    <citation type="journal article" date="2019" name="Sci. Rep.">
        <title>Draft genome of Tanacetum cinerariifolium, the natural source of mosquito coil.</title>
        <authorList>
            <person name="Yamashiro T."/>
            <person name="Shiraishi A."/>
            <person name="Satake H."/>
            <person name="Nakayama K."/>
        </authorList>
    </citation>
    <scope>NUCLEOTIDE SEQUENCE</scope>
</reference>
<evidence type="ECO:0000313" key="2">
    <source>
        <dbReference type="EMBL" id="GFD05642.1"/>
    </source>
</evidence>
<dbReference type="EMBL" id="BKCJ011219722">
    <property type="protein sequence ID" value="GFD05642.1"/>
    <property type="molecule type" value="Genomic_DNA"/>
</dbReference>